<keyword evidence="2" id="KW-1185">Reference proteome</keyword>
<name>A0ACB8WS10_9TELE</name>
<sequence>MMLFCWLHQARTFSMYWGGLQPECEAAGMGISTSKSEAMVLDRKRVACPLRVGGEVLPQVEEFNGLMCFEYQRLSDPFAQQELLLCGKFEVSVSLEDLDPPLSHPQVQLCARSFKAPVLQAKWILVSPTLGHAFAMRCCGSSSVCGDLAWEPEGHQFKSPQTSLHGGGLVAGEVPVHLLSTAEVPLSKAPNPKTCSGLAHIRESDESQVRIPIPLSYLQSKSHGSQLAWKTGNNQPGSIQSENRYKLKTMSLICIVQVFIYARLCVCMFVHKPLSEVVREQSKNRCGNSLDHIFNRVSYSSWGFKGYLAPTVTPSHLPLSQLAHFYSIHTATTDGLLTSNCARSTHAVPPSAFPNCRDHGGPGISADLSQAPQPAQAWLRRLIHRSPGSGKNIQSSSLQISRAIGCTLFMVPPSLCVRTAAITTKGKEEGRGGKREGKKDGGRRERKAGGEQSKGVERRDGEEEDRKRRQVERRVGGRDTVRDRGQEPGKRKRNNLAKSVSGRVLGEHSPPLSGPHTPSSASQPEQELLDRIRQQPSRPLIFLCVKKKNKSADN</sequence>
<reference evidence="1" key="1">
    <citation type="submission" date="2022-04" db="EMBL/GenBank/DDBJ databases">
        <title>Jade perch genome.</title>
        <authorList>
            <person name="Chao B."/>
        </authorList>
    </citation>
    <scope>NUCLEOTIDE SEQUENCE</scope>
    <source>
        <strain evidence="1">CB-2022</strain>
    </source>
</reference>
<gene>
    <name evidence="1" type="ORF">L3Q82_007703</name>
</gene>
<evidence type="ECO:0000313" key="1">
    <source>
        <dbReference type="EMBL" id="KAI3369488.1"/>
    </source>
</evidence>
<accession>A0ACB8WS10</accession>
<evidence type="ECO:0000313" key="2">
    <source>
        <dbReference type="Proteomes" id="UP000831701"/>
    </source>
</evidence>
<proteinExistence type="predicted"/>
<dbReference type="Proteomes" id="UP000831701">
    <property type="component" value="Chromosome 7"/>
</dbReference>
<dbReference type="EMBL" id="CM041537">
    <property type="protein sequence ID" value="KAI3369488.1"/>
    <property type="molecule type" value="Genomic_DNA"/>
</dbReference>
<protein>
    <submittedName>
        <fullName evidence="1">Uncharacterized protein</fullName>
    </submittedName>
</protein>
<organism evidence="1 2">
    <name type="scientific">Scortum barcoo</name>
    <name type="common">barcoo grunter</name>
    <dbReference type="NCBI Taxonomy" id="214431"/>
    <lineage>
        <taxon>Eukaryota</taxon>
        <taxon>Metazoa</taxon>
        <taxon>Chordata</taxon>
        <taxon>Craniata</taxon>
        <taxon>Vertebrata</taxon>
        <taxon>Euteleostomi</taxon>
        <taxon>Actinopterygii</taxon>
        <taxon>Neopterygii</taxon>
        <taxon>Teleostei</taxon>
        <taxon>Neoteleostei</taxon>
        <taxon>Acanthomorphata</taxon>
        <taxon>Eupercaria</taxon>
        <taxon>Centrarchiformes</taxon>
        <taxon>Terapontoidei</taxon>
        <taxon>Terapontidae</taxon>
        <taxon>Scortum</taxon>
    </lineage>
</organism>
<comment type="caution">
    <text evidence="1">The sequence shown here is derived from an EMBL/GenBank/DDBJ whole genome shotgun (WGS) entry which is preliminary data.</text>
</comment>